<dbReference type="AlphaFoldDB" id="A0AAD9YBE6"/>
<comment type="caution">
    <text evidence="1">The sequence shown here is derived from an EMBL/GenBank/DDBJ whole genome shotgun (WGS) entry which is preliminary data.</text>
</comment>
<dbReference type="EMBL" id="VYYT01000200">
    <property type="protein sequence ID" value="KAK2757475.1"/>
    <property type="molecule type" value="Genomic_DNA"/>
</dbReference>
<accession>A0AAD9YBE6</accession>
<dbReference type="Proteomes" id="UP001281614">
    <property type="component" value="Unassembled WGS sequence"/>
</dbReference>
<evidence type="ECO:0000313" key="2">
    <source>
        <dbReference type="Proteomes" id="UP001281614"/>
    </source>
</evidence>
<reference evidence="1" key="1">
    <citation type="submission" date="2023-02" db="EMBL/GenBank/DDBJ databases">
        <title>Colletotrichum kahawae CIFC_Que2 genome sequencing and assembly.</title>
        <authorList>
            <person name="Baroncelli R."/>
        </authorList>
    </citation>
    <scope>NUCLEOTIDE SEQUENCE</scope>
    <source>
        <strain evidence="1">CIFC_Que2</strain>
    </source>
</reference>
<name>A0AAD9YBE6_COLKA</name>
<protein>
    <submittedName>
        <fullName evidence="1">Uncharacterized protein</fullName>
    </submittedName>
</protein>
<proteinExistence type="predicted"/>
<organism evidence="1 2">
    <name type="scientific">Colletotrichum kahawae</name>
    <name type="common">Coffee berry disease fungus</name>
    <dbReference type="NCBI Taxonomy" id="34407"/>
    <lineage>
        <taxon>Eukaryota</taxon>
        <taxon>Fungi</taxon>
        <taxon>Dikarya</taxon>
        <taxon>Ascomycota</taxon>
        <taxon>Pezizomycotina</taxon>
        <taxon>Sordariomycetes</taxon>
        <taxon>Hypocreomycetidae</taxon>
        <taxon>Glomerellales</taxon>
        <taxon>Glomerellaceae</taxon>
        <taxon>Colletotrichum</taxon>
        <taxon>Colletotrichum gloeosporioides species complex</taxon>
    </lineage>
</organism>
<keyword evidence="2" id="KW-1185">Reference proteome</keyword>
<gene>
    <name evidence="1" type="ORF">CKAH01_05732</name>
</gene>
<sequence length="29" mass="3328">MFLIGRRSSLAFQLVAAFNSVRSISFRRP</sequence>
<evidence type="ECO:0000313" key="1">
    <source>
        <dbReference type="EMBL" id="KAK2757475.1"/>
    </source>
</evidence>